<keyword evidence="1" id="KW-0472">Membrane</keyword>
<accession>A0A1I8A815</accession>
<dbReference type="AlphaFoldDB" id="A0A1I8A815"/>
<sequence>MLTGLRPWMYWGTAFIWDFVCFLIPLFCFLIIYAAFDVKTTPMNSDTKYDTPCIAMLPECSKQWKPCFWNDH</sequence>
<organism evidence="2 3">
    <name type="scientific">Steinernema glaseri</name>
    <dbReference type="NCBI Taxonomy" id="37863"/>
    <lineage>
        <taxon>Eukaryota</taxon>
        <taxon>Metazoa</taxon>
        <taxon>Ecdysozoa</taxon>
        <taxon>Nematoda</taxon>
        <taxon>Chromadorea</taxon>
        <taxon>Rhabditida</taxon>
        <taxon>Tylenchina</taxon>
        <taxon>Panagrolaimomorpha</taxon>
        <taxon>Strongyloidoidea</taxon>
        <taxon>Steinernematidae</taxon>
        <taxon>Steinernema</taxon>
    </lineage>
</organism>
<keyword evidence="1" id="KW-1133">Transmembrane helix</keyword>
<proteinExistence type="predicted"/>
<dbReference type="Proteomes" id="UP000095287">
    <property type="component" value="Unplaced"/>
</dbReference>
<evidence type="ECO:0000313" key="3">
    <source>
        <dbReference type="WBParaSite" id="L893_g33933.t1"/>
    </source>
</evidence>
<feature type="transmembrane region" description="Helical" evidence="1">
    <location>
        <begin position="15"/>
        <end position="36"/>
    </location>
</feature>
<keyword evidence="2" id="KW-1185">Reference proteome</keyword>
<evidence type="ECO:0000256" key="1">
    <source>
        <dbReference type="SAM" id="Phobius"/>
    </source>
</evidence>
<name>A0A1I8A815_9BILA</name>
<protein>
    <submittedName>
        <fullName evidence="3">Uncharacterized protein</fullName>
    </submittedName>
</protein>
<dbReference type="WBParaSite" id="L893_g33933.t1">
    <property type="protein sequence ID" value="L893_g33933.t1"/>
    <property type="gene ID" value="L893_g33933"/>
</dbReference>
<keyword evidence="1" id="KW-0812">Transmembrane</keyword>
<reference evidence="3" key="1">
    <citation type="submission" date="2016-11" db="UniProtKB">
        <authorList>
            <consortium name="WormBaseParasite"/>
        </authorList>
    </citation>
    <scope>IDENTIFICATION</scope>
</reference>
<evidence type="ECO:0000313" key="2">
    <source>
        <dbReference type="Proteomes" id="UP000095287"/>
    </source>
</evidence>